<dbReference type="PROSITE" id="PS00742">
    <property type="entry name" value="PEP_ENZYMES_2"/>
    <property type="match status" value="1"/>
</dbReference>
<dbReference type="Pfam" id="PF00391">
    <property type="entry name" value="PEP-utilizers"/>
    <property type="match status" value="1"/>
</dbReference>
<comment type="cofactor">
    <cofactor evidence="2">
        <name>Mg(2+)</name>
        <dbReference type="ChEBI" id="CHEBI:18420"/>
    </cofactor>
</comment>
<keyword evidence="12" id="KW-0479">Metal-binding</keyword>
<dbReference type="Gene3D" id="3.40.930.10">
    <property type="entry name" value="Mannitol-specific EII, Chain A"/>
    <property type="match status" value="1"/>
</dbReference>
<dbReference type="SUPFAM" id="SSF55594">
    <property type="entry name" value="HPr-like"/>
    <property type="match status" value="1"/>
</dbReference>
<name>A0A0S6W3M1_9BACT</name>
<dbReference type="PROSITE" id="PS00370">
    <property type="entry name" value="PEP_ENZYMES_PHOS_SITE"/>
    <property type="match status" value="1"/>
</dbReference>
<evidence type="ECO:0000256" key="13">
    <source>
        <dbReference type="ARBA" id="ARBA00022777"/>
    </source>
</evidence>
<comment type="catalytic activity">
    <reaction evidence="1">
        <text>L-histidyl-[protein] + phosphoenolpyruvate = N(pros)-phospho-L-histidyl-[protein] + pyruvate</text>
        <dbReference type="Rhea" id="RHEA:23880"/>
        <dbReference type="Rhea" id="RHEA-COMP:9745"/>
        <dbReference type="Rhea" id="RHEA-COMP:9746"/>
        <dbReference type="ChEBI" id="CHEBI:15361"/>
        <dbReference type="ChEBI" id="CHEBI:29979"/>
        <dbReference type="ChEBI" id="CHEBI:58702"/>
        <dbReference type="ChEBI" id="CHEBI:64837"/>
        <dbReference type="EC" id="2.7.3.9"/>
    </reaction>
</comment>
<dbReference type="Gene3D" id="1.10.274.10">
    <property type="entry name" value="PtsI, HPr-binding domain"/>
    <property type="match status" value="1"/>
</dbReference>
<dbReference type="InterPro" id="IPR023151">
    <property type="entry name" value="PEP_util_CS"/>
</dbReference>
<dbReference type="SUPFAM" id="SSF51621">
    <property type="entry name" value="Phosphoenolpyruvate/pyruvate domain"/>
    <property type="match status" value="1"/>
</dbReference>
<dbReference type="Pfam" id="PF00359">
    <property type="entry name" value="PTS_EIIA_2"/>
    <property type="match status" value="1"/>
</dbReference>
<feature type="domain" description="PTS EIIA type-2" evidence="15">
    <location>
        <begin position="2"/>
        <end position="142"/>
    </location>
</feature>
<evidence type="ECO:0000256" key="6">
    <source>
        <dbReference type="ARBA" id="ARBA00022448"/>
    </source>
</evidence>
<dbReference type="GO" id="GO:0005737">
    <property type="term" value="C:cytoplasm"/>
    <property type="evidence" value="ECO:0007669"/>
    <property type="project" value="UniProtKB-SubCell"/>
</dbReference>
<dbReference type="InterPro" id="IPR006318">
    <property type="entry name" value="PTS_EI-like"/>
</dbReference>
<dbReference type="InterPro" id="IPR002178">
    <property type="entry name" value="PTS_EIIA_type-2_dom"/>
</dbReference>
<dbReference type="Proteomes" id="UP000030700">
    <property type="component" value="Unassembled WGS sequence"/>
</dbReference>
<dbReference type="NCBIfam" id="TIGR01003">
    <property type="entry name" value="PTS_HPr_family"/>
    <property type="match status" value="1"/>
</dbReference>
<evidence type="ECO:0000313" key="17">
    <source>
        <dbReference type="EMBL" id="GAK52705.1"/>
    </source>
</evidence>
<dbReference type="InterPro" id="IPR016152">
    <property type="entry name" value="PTrfase/Anion_transptr"/>
</dbReference>
<dbReference type="AlphaFoldDB" id="A0A0S6W3M1"/>
<dbReference type="CDD" id="cd00211">
    <property type="entry name" value="PTS_IIA_fru"/>
    <property type="match status" value="1"/>
</dbReference>
<evidence type="ECO:0000256" key="10">
    <source>
        <dbReference type="ARBA" id="ARBA00022679"/>
    </source>
</evidence>
<dbReference type="InterPro" id="IPR008731">
    <property type="entry name" value="PTS_EIN"/>
</dbReference>
<dbReference type="GO" id="GO:0009401">
    <property type="term" value="P:phosphoenolpyruvate-dependent sugar phosphotransferase system"/>
    <property type="evidence" value="ECO:0007669"/>
    <property type="project" value="UniProtKB-KW"/>
</dbReference>
<dbReference type="InterPro" id="IPR050499">
    <property type="entry name" value="PEP-utilizing_PTS_enzyme"/>
</dbReference>
<dbReference type="InterPro" id="IPR036637">
    <property type="entry name" value="Phosphohistidine_dom_sf"/>
</dbReference>
<dbReference type="InterPro" id="IPR018274">
    <property type="entry name" value="PEP_util_AS"/>
</dbReference>
<dbReference type="PROSITE" id="PS00369">
    <property type="entry name" value="PTS_HPR_HIS"/>
    <property type="match status" value="1"/>
</dbReference>
<dbReference type="InterPro" id="IPR000121">
    <property type="entry name" value="PEP_util_C"/>
</dbReference>
<dbReference type="PROSITE" id="PS51094">
    <property type="entry name" value="PTS_EIIA_TYPE_2"/>
    <property type="match status" value="1"/>
</dbReference>
<evidence type="ECO:0000256" key="7">
    <source>
        <dbReference type="ARBA" id="ARBA00022490"/>
    </source>
</evidence>
<evidence type="ECO:0000259" key="16">
    <source>
        <dbReference type="PROSITE" id="PS51350"/>
    </source>
</evidence>
<dbReference type="GO" id="GO:0016301">
    <property type="term" value="F:kinase activity"/>
    <property type="evidence" value="ECO:0007669"/>
    <property type="project" value="UniProtKB-KW"/>
</dbReference>
<dbReference type="STRING" id="1499966.U14_03960"/>
<dbReference type="EC" id="2.7.3.9" evidence="5"/>
<dbReference type="SUPFAM" id="SSF47831">
    <property type="entry name" value="Enzyme I of the PEP:sugar phosphotransferase system HPr-binding (sub)domain"/>
    <property type="match status" value="1"/>
</dbReference>
<evidence type="ECO:0000256" key="8">
    <source>
        <dbReference type="ARBA" id="ARBA00022553"/>
    </source>
</evidence>
<dbReference type="InterPro" id="IPR008279">
    <property type="entry name" value="PEP-util_enz_mobile_dom"/>
</dbReference>
<proteinExistence type="inferred from homology"/>
<evidence type="ECO:0000259" key="15">
    <source>
        <dbReference type="PROSITE" id="PS51094"/>
    </source>
</evidence>
<evidence type="ECO:0000256" key="1">
    <source>
        <dbReference type="ARBA" id="ARBA00000683"/>
    </source>
</evidence>
<dbReference type="PRINTS" id="PR01736">
    <property type="entry name" value="PHPHTRNFRASE"/>
</dbReference>
<dbReference type="Pfam" id="PF05524">
    <property type="entry name" value="PEP-utilisers_N"/>
    <property type="match status" value="1"/>
</dbReference>
<keyword evidence="10 17" id="KW-0808">Transferase</keyword>
<keyword evidence="17" id="KW-0670">Pyruvate</keyword>
<dbReference type="Pfam" id="PF02896">
    <property type="entry name" value="PEP-utilizers_C"/>
    <property type="match status" value="1"/>
</dbReference>
<dbReference type="InterPro" id="IPR000032">
    <property type="entry name" value="HPr-like"/>
</dbReference>
<dbReference type="Gene3D" id="3.50.30.10">
    <property type="entry name" value="Phosphohistidine domain"/>
    <property type="match status" value="1"/>
</dbReference>
<keyword evidence="9" id="KW-0762">Sugar transport</keyword>
<sequence length="820" mass="87769">MMTLDLDNIKIGSTAANKADAIREAANLLIQTHHIKPGYMNSMMEREKVANTFLGNGIAIPHGLPKDRDDILRTGIAVVQIPKGVEWNAGEIVHLVVGIAARSDEHIEVLSNLTTLLGDESLIQRLSVTSDPNDIIASLTQSAGTKPATPQLADFAMAIEVVIQGKLGLHARPAATFVEVAKQFAADVHVRYGEKVANGKSLNSLLQLGVKGGTAIRVMAQGDDAEVALAALKEAVAQGLGEEEEKPAEVVEHGWTPQYVGETIPGVPASPGLAIGQVRYFKHRKIVVETTAKDPQAEEERLNEAIAAAQVELEQLYEEVKERSGAGKASIFRAHAEFLADPDLASETLAYIRKGHSAGWAWQETIQMQVAALQSVDDPLLSARATDLKDVGTRVLQHLAGIVDDQPFVPDIPVILLAEDLTPSDTAKLNPEFILGFCTASGGPTSHTAIIARSLGIPAIVGTGPALLHQAEGTMAILDGNSGNLYLEPGDADIESARQAQRALENLRNEEFRTRFEPAITTDGHRLEVVANISHTAEAERAVNAGGEGVGLLRSEFLFLDREDAPSEAEQFTAYLDMVTALNGLPLIVRTLDIGGDKNAPYLNMPPEDNSFLGVRGIRLCLARPKLFKPQLRAIFRASQHGPVKIMFPMISTYEDLTAAREIAEQVRAEIGAPAVEIGIMIEVPSAVMMAEELAREVDFFSIGTNDLTQYTLAMDRLHPVLAKQADGLHPAVLRMIDKTVQAAKAAGKWVGVCGGIAGDPRGAVILAGLGVTEFSVSIPSIAAIKAKLRQISLTDAQAVAQKALSCRTAAEVRNLLLPM</sequence>
<evidence type="ECO:0000256" key="12">
    <source>
        <dbReference type="ARBA" id="ARBA00022723"/>
    </source>
</evidence>
<dbReference type="SUPFAM" id="SSF52009">
    <property type="entry name" value="Phosphohistidine domain"/>
    <property type="match status" value="1"/>
</dbReference>
<dbReference type="PROSITE" id="PS51350">
    <property type="entry name" value="PTS_HPR_DOM"/>
    <property type="match status" value="1"/>
</dbReference>
<evidence type="ECO:0000256" key="2">
    <source>
        <dbReference type="ARBA" id="ARBA00001946"/>
    </source>
</evidence>
<dbReference type="EMBL" id="DF820459">
    <property type="protein sequence ID" value="GAK52705.1"/>
    <property type="molecule type" value="Genomic_DNA"/>
</dbReference>
<comment type="subcellular location">
    <subcellularLocation>
        <location evidence="3">Cytoplasm</location>
    </subcellularLocation>
</comment>
<dbReference type="Pfam" id="PF00381">
    <property type="entry name" value="PTS-HPr"/>
    <property type="match status" value="1"/>
</dbReference>
<protein>
    <recommendedName>
        <fullName evidence="5">phosphoenolpyruvate--protein phosphotransferase</fullName>
        <ecNumber evidence="5">2.7.3.9</ecNumber>
    </recommendedName>
</protein>
<dbReference type="GO" id="GO:0046872">
    <property type="term" value="F:metal ion binding"/>
    <property type="evidence" value="ECO:0007669"/>
    <property type="project" value="UniProtKB-KW"/>
</dbReference>
<keyword evidence="11" id="KW-0598">Phosphotransferase system</keyword>
<dbReference type="PROSITE" id="PS00372">
    <property type="entry name" value="PTS_EIIA_TYPE_2_HIS"/>
    <property type="match status" value="1"/>
</dbReference>
<comment type="similarity">
    <text evidence="4">Belongs to the PEP-utilizing enzyme family.</text>
</comment>
<dbReference type="InterPro" id="IPR015813">
    <property type="entry name" value="Pyrv/PenolPyrv_kinase-like_dom"/>
</dbReference>
<keyword evidence="6" id="KW-0813">Transport</keyword>
<keyword evidence="8" id="KW-0597">Phosphoprotein</keyword>
<dbReference type="Gene3D" id="3.30.1340.10">
    <property type="entry name" value="HPr-like"/>
    <property type="match status" value="1"/>
</dbReference>
<dbReference type="HOGENOM" id="CLU_007308_2_0_0"/>
<dbReference type="InterPro" id="IPR036618">
    <property type="entry name" value="PtsI_HPr-bd_sf"/>
</dbReference>
<evidence type="ECO:0000256" key="4">
    <source>
        <dbReference type="ARBA" id="ARBA00007837"/>
    </source>
</evidence>
<organism evidence="17">
    <name type="scientific">Candidatus Moduliflexus flocculans</name>
    <dbReference type="NCBI Taxonomy" id="1499966"/>
    <lineage>
        <taxon>Bacteria</taxon>
        <taxon>Candidatus Moduliflexota</taxon>
        <taxon>Candidatus Moduliflexia</taxon>
        <taxon>Candidatus Moduliflexales</taxon>
        <taxon>Candidatus Moduliflexaceae</taxon>
    </lineage>
</organism>
<reference evidence="17" key="1">
    <citation type="journal article" date="2015" name="PeerJ">
        <title>First genomic representation of candidate bacterial phylum KSB3 points to enhanced environmental sensing as a trigger of wastewater bulking.</title>
        <authorList>
            <person name="Sekiguchi Y."/>
            <person name="Ohashi A."/>
            <person name="Parks D.H."/>
            <person name="Yamauchi T."/>
            <person name="Tyson G.W."/>
            <person name="Hugenholtz P."/>
        </authorList>
    </citation>
    <scope>NUCLEOTIDE SEQUENCE [LARGE SCALE GENOMIC DNA]</scope>
</reference>
<dbReference type="NCBIfam" id="TIGR01417">
    <property type="entry name" value="PTS_I_fam"/>
    <property type="match status" value="1"/>
</dbReference>
<dbReference type="Gene3D" id="3.20.20.60">
    <property type="entry name" value="Phosphoenolpyruvate-binding domains"/>
    <property type="match status" value="1"/>
</dbReference>
<keyword evidence="13" id="KW-0418">Kinase</keyword>
<gene>
    <name evidence="17" type="ORF">U14_03960</name>
</gene>
<accession>A0A0S6W3M1</accession>
<dbReference type="PANTHER" id="PTHR46244:SF6">
    <property type="entry name" value="PHOSPHOENOLPYRUVATE-PROTEIN PHOSPHOTRANSFERASE"/>
    <property type="match status" value="1"/>
</dbReference>
<evidence type="ECO:0000256" key="11">
    <source>
        <dbReference type="ARBA" id="ARBA00022683"/>
    </source>
</evidence>
<dbReference type="InterPro" id="IPR001020">
    <property type="entry name" value="PTS_HPr_His_P_site"/>
</dbReference>
<keyword evidence="18" id="KW-1185">Reference proteome</keyword>
<dbReference type="PANTHER" id="PTHR46244">
    <property type="entry name" value="PHOSPHOENOLPYRUVATE-PROTEIN PHOSPHOTRANSFERASE"/>
    <property type="match status" value="1"/>
</dbReference>
<keyword evidence="7" id="KW-0963">Cytoplasm</keyword>
<dbReference type="SUPFAM" id="SSF55804">
    <property type="entry name" value="Phoshotransferase/anion transport protein"/>
    <property type="match status" value="1"/>
</dbReference>
<dbReference type="InterPro" id="IPR035895">
    <property type="entry name" value="HPr-like_sf"/>
</dbReference>
<dbReference type="CDD" id="cd00367">
    <property type="entry name" value="PTS-HPr_like"/>
    <property type="match status" value="1"/>
</dbReference>
<dbReference type="InterPro" id="IPR040442">
    <property type="entry name" value="Pyrv_kinase-like_dom_sf"/>
</dbReference>
<evidence type="ECO:0000313" key="18">
    <source>
        <dbReference type="Proteomes" id="UP000030700"/>
    </source>
</evidence>
<dbReference type="PRINTS" id="PR00107">
    <property type="entry name" value="PHOSPHOCPHPR"/>
</dbReference>
<evidence type="ECO:0000256" key="14">
    <source>
        <dbReference type="ARBA" id="ARBA00022842"/>
    </source>
</evidence>
<keyword evidence="14" id="KW-0460">Magnesium</keyword>
<dbReference type="GO" id="GO:0008965">
    <property type="term" value="F:phosphoenolpyruvate-protein phosphotransferase activity"/>
    <property type="evidence" value="ECO:0007669"/>
    <property type="project" value="UniProtKB-EC"/>
</dbReference>
<feature type="domain" description="HPr" evidence="16">
    <location>
        <begin position="156"/>
        <end position="243"/>
    </location>
</feature>
<evidence type="ECO:0000256" key="5">
    <source>
        <dbReference type="ARBA" id="ARBA00012232"/>
    </source>
</evidence>
<evidence type="ECO:0000256" key="9">
    <source>
        <dbReference type="ARBA" id="ARBA00022597"/>
    </source>
</evidence>
<evidence type="ECO:0000256" key="3">
    <source>
        <dbReference type="ARBA" id="ARBA00004496"/>
    </source>
</evidence>